<dbReference type="CDD" id="cd04301">
    <property type="entry name" value="NAT_SF"/>
    <property type="match status" value="1"/>
</dbReference>
<sequence length="183" mass="20825">MNELYHIERVSDDDKTIIQDLADLTIDSVRNGASIGFMRNVTQTDARQFWNQVLDKSSQGKVVLLLARESNTHQVVGTVQLQTYLPKNQTHRADIAKMMVHSEHRRKGIAEQLLIEIEKIALAQNRLVLVLDTVTGSAAHYLYQKCGWIEVGNIPDYAMLPNGELCSTTYFYKNLLKTIENYS</sequence>
<dbReference type="RefSeq" id="WP_066752879.1">
    <property type="nucleotide sequence ID" value="NZ_JBHUMB010000005.1"/>
</dbReference>
<evidence type="ECO:0000313" key="4">
    <source>
        <dbReference type="Proteomes" id="UP001597418"/>
    </source>
</evidence>
<evidence type="ECO:0000256" key="1">
    <source>
        <dbReference type="ARBA" id="ARBA00022679"/>
    </source>
</evidence>
<reference evidence="4" key="1">
    <citation type="journal article" date="2019" name="Int. J. Syst. Evol. Microbiol.">
        <title>The Global Catalogue of Microorganisms (GCM) 10K type strain sequencing project: providing services to taxonomists for standard genome sequencing and annotation.</title>
        <authorList>
            <consortium name="The Broad Institute Genomics Platform"/>
            <consortium name="The Broad Institute Genome Sequencing Center for Infectious Disease"/>
            <person name="Wu L."/>
            <person name="Ma J."/>
        </authorList>
    </citation>
    <scope>NUCLEOTIDE SEQUENCE [LARGE SCALE GENOMIC DNA]</scope>
    <source>
        <strain evidence="4">KCTC 42247</strain>
    </source>
</reference>
<dbReference type="InterPro" id="IPR000182">
    <property type="entry name" value="GNAT_dom"/>
</dbReference>
<evidence type="ECO:0000313" key="3">
    <source>
        <dbReference type="EMBL" id="MFD2741854.1"/>
    </source>
</evidence>
<accession>A0ABW5U7P0</accession>
<organism evidence="3 4">
    <name type="scientific">Sphingobacterium populi</name>
    <dbReference type="NCBI Taxonomy" id="1812824"/>
    <lineage>
        <taxon>Bacteria</taxon>
        <taxon>Pseudomonadati</taxon>
        <taxon>Bacteroidota</taxon>
        <taxon>Sphingobacteriia</taxon>
        <taxon>Sphingobacteriales</taxon>
        <taxon>Sphingobacteriaceae</taxon>
        <taxon>Sphingobacterium</taxon>
    </lineage>
</organism>
<dbReference type="GO" id="GO:0016746">
    <property type="term" value="F:acyltransferase activity"/>
    <property type="evidence" value="ECO:0007669"/>
    <property type="project" value="UniProtKB-KW"/>
</dbReference>
<dbReference type="InterPro" id="IPR016181">
    <property type="entry name" value="Acyl_CoA_acyltransferase"/>
</dbReference>
<dbReference type="PANTHER" id="PTHR13947">
    <property type="entry name" value="GNAT FAMILY N-ACETYLTRANSFERASE"/>
    <property type="match status" value="1"/>
</dbReference>
<dbReference type="PROSITE" id="PS51186">
    <property type="entry name" value="GNAT"/>
    <property type="match status" value="1"/>
</dbReference>
<comment type="caution">
    <text evidence="3">The sequence shown here is derived from an EMBL/GenBank/DDBJ whole genome shotgun (WGS) entry which is preliminary data.</text>
</comment>
<protein>
    <submittedName>
        <fullName evidence="3">GNAT family N-acetyltransferase</fullName>
        <ecNumber evidence="3">2.3.-.-</ecNumber>
    </submittedName>
</protein>
<dbReference type="EC" id="2.3.-.-" evidence="3"/>
<dbReference type="Proteomes" id="UP001597418">
    <property type="component" value="Unassembled WGS sequence"/>
</dbReference>
<dbReference type="SUPFAM" id="SSF55729">
    <property type="entry name" value="Acyl-CoA N-acyltransferases (Nat)"/>
    <property type="match status" value="1"/>
</dbReference>
<keyword evidence="1 3" id="KW-0808">Transferase</keyword>
<evidence type="ECO:0000259" key="2">
    <source>
        <dbReference type="PROSITE" id="PS51186"/>
    </source>
</evidence>
<name>A0ABW5U7P0_9SPHI</name>
<dbReference type="Gene3D" id="3.40.630.30">
    <property type="match status" value="1"/>
</dbReference>
<gene>
    <name evidence="3" type="ORF">ACFSQ6_00435</name>
</gene>
<dbReference type="EMBL" id="JBHUMB010000005">
    <property type="protein sequence ID" value="MFD2741854.1"/>
    <property type="molecule type" value="Genomic_DNA"/>
</dbReference>
<keyword evidence="3" id="KW-0012">Acyltransferase</keyword>
<dbReference type="PANTHER" id="PTHR13947:SF37">
    <property type="entry name" value="LD18367P"/>
    <property type="match status" value="1"/>
</dbReference>
<proteinExistence type="predicted"/>
<dbReference type="Pfam" id="PF13508">
    <property type="entry name" value="Acetyltransf_7"/>
    <property type="match status" value="1"/>
</dbReference>
<dbReference type="InterPro" id="IPR050769">
    <property type="entry name" value="NAT_camello-type"/>
</dbReference>
<feature type="domain" description="N-acetyltransferase" evidence="2">
    <location>
        <begin position="24"/>
        <end position="176"/>
    </location>
</feature>
<keyword evidence="4" id="KW-1185">Reference proteome</keyword>